<accession>A0A6V2T8I8</accession>
<reference evidence="4" key="1">
    <citation type="submission" date="2021-01" db="EMBL/GenBank/DDBJ databases">
        <authorList>
            <person name="Corre E."/>
            <person name="Pelletier E."/>
            <person name="Niang G."/>
            <person name="Scheremetjew M."/>
            <person name="Finn R."/>
            <person name="Kale V."/>
            <person name="Holt S."/>
            <person name="Cochrane G."/>
            <person name="Meng A."/>
            <person name="Brown T."/>
            <person name="Cohen L."/>
        </authorList>
    </citation>
    <scope>NUCLEOTIDE SEQUENCE</scope>
    <source>
        <strain evidence="4">379</strain>
    </source>
</reference>
<feature type="region of interest" description="Disordered" evidence="2">
    <location>
        <begin position="1"/>
        <end position="57"/>
    </location>
</feature>
<proteinExistence type="predicted"/>
<dbReference type="EMBL" id="HBIR01037057">
    <property type="protein sequence ID" value="CAE0568308.1"/>
    <property type="molecule type" value="Transcribed_RNA"/>
</dbReference>
<dbReference type="PROSITE" id="PS50096">
    <property type="entry name" value="IQ"/>
    <property type="match status" value="2"/>
</dbReference>
<dbReference type="EMBL" id="HBIR01037064">
    <property type="protein sequence ID" value="CAE0568320.1"/>
    <property type="molecule type" value="Transcribed_RNA"/>
</dbReference>
<gene>
    <name evidence="3" type="ORF">EHUX00137_LOCUS28928</name>
    <name evidence="4" type="ORF">EHUX00137_LOCUS28934</name>
</gene>
<feature type="compositionally biased region" description="Low complexity" evidence="2">
    <location>
        <begin position="13"/>
        <end position="44"/>
    </location>
</feature>
<feature type="coiled-coil region" evidence="1">
    <location>
        <begin position="57"/>
        <end position="131"/>
    </location>
</feature>
<protein>
    <submittedName>
        <fullName evidence="4">Uncharacterized protein</fullName>
    </submittedName>
</protein>
<sequence>MDRRPRPPPRSAPPAQARATGAQPRAGAGRASPASPSSVQSSFSNLARAQSSASYTSEFIEAKRRELAAEAQQVEDARAELSRERRRHEAAVEELKHVREELTVAMPSRAAARIQAEKRATQARIAFAERQQQAAGEAARRAAEQAVAAQARSERRHARQATSAARAIQKWTRAASGRRRVISMRRAALEAKHGLRQRIVRQVARREAAVAVQRLARGRAGRRDAADRRAVRADARRTETDAIRSATLSTLTAASGAGEGQSAHAHDGAPRQGCGTAALLMLQAHARRRLVAQRLAAERRAALGEREARAAGREARRVARAVAVAAVRIQAAQRRRSATAAFAPRREARVEKRRAMAAIRVAAAAFLRSSGAIEEKEARRIRNAAAALLQAAWRGRRDRVFASRLLALPTDPRVVVHSVSLVAGVLAPLGQLWFVLELGSLLRVTSKVRSPRRRTAPSSADGSAQVRFEEIFQVRLVDVETRSFRTAERLRELICDSGRDEASVETDLVLTLFGKHEERPVQALGEAYINLREMAASGVDFAPPRVLEILNSRDEAVGHFSISVTAVVAFTALHYFV</sequence>
<keyword evidence="1" id="KW-0175">Coiled coil</keyword>
<feature type="compositionally biased region" description="Polar residues" evidence="2">
    <location>
        <begin position="45"/>
        <end position="57"/>
    </location>
</feature>
<organism evidence="4">
    <name type="scientific">Emiliania huxleyi</name>
    <name type="common">Coccolithophore</name>
    <name type="synonym">Pontosphaera huxleyi</name>
    <dbReference type="NCBI Taxonomy" id="2903"/>
    <lineage>
        <taxon>Eukaryota</taxon>
        <taxon>Haptista</taxon>
        <taxon>Haptophyta</taxon>
        <taxon>Prymnesiophyceae</taxon>
        <taxon>Isochrysidales</taxon>
        <taxon>Noelaerhabdaceae</taxon>
        <taxon>Emiliania</taxon>
    </lineage>
</organism>
<evidence type="ECO:0000256" key="1">
    <source>
        <dbReference type="SAM" id="Coils"/>
    </source>
</evidence>
<evidence type="ECO:0000313" key="3">
    <source>
        <dbReference type="EMBL" id="CAE0568308.1"/>
    </source>
</evidence>
<evidence type="ECO:0000256" key="2">
    <source>
        <dbReference type="SAM" id="MobiDB-lite"/>
    </source>
</evidence>
<feature type="region of interest" description="Disordered" evidence="2">
    <location>
        <begin position="217"/>
        <end position="239"/>
    </location>
</feature>
<name>A0A6V2T8I8_EMIHU</name>
<dbReference type="AlphaFoldDB" id="A0A6V2T8I8"/>
<feature type="compositionally biased region" description="Basic and acidic residues" evidence="2">
    <location>
        <begin position="221"/>
        <end position="239"/>
    </location>
</feature>
<evidence type="ECO:0000313" key="4">
    <source>
        <dbReference type="EMBL" id="CAE0568320.1"/>
    </source>
</evidence>